<evidence type="ECO:0000256" key="1">
    <source>
        <dbReference type="ARBA" id="ARBA00023125"/>
    </source>
</evidence>
<dbReference type="SUPFAM" id="SSF47413">
    <property type="entry name" value="lambda repressor-like DNA-binding domains"/>
    <property type="match status" value="1"/>
</dbReference>
<dbReference type="PANTHER" id="PTHR46797">
    <property type="entry name" value="HTH-TYPE TRANSCRIPTIONAL REGULATOR"/>
    <property type="match status" value="1"/>
</dbReference>
<feature type="domain" description="HTH cro/C1-type" evidence="3">
    <location>
        <begin position="25"/>
        <end position="79"/>
    </location>
</feature>
<dbReference type="PROSITE" id="PS50943">
    <property type="entry name" value="HTH_CROC1"/>
    <property type="match status" value="1"/>
</dbReference>
<dbReference type="InterPro" id="IPR001387">
    <property type="entry name" value="Cro/C1-type_HTH"/>
</dbReference>
<reference evidence="4 5" key="1">
    <citation type="submission" date="2018-08" db="EMBL/GenBank/DDBJ databases">
        <title>Pseudooceanicola sediminis CY03 in the family Rhodobacteracea.</title>
        <authorList>
            <person name="Zhang Y.-J."/>
        </authorList>
    </citation>
    <scope>NUCLEOTIDE SEQUENCE [LARGE SCALE GENOMIC DNA]</scope>
    <source>
        <strain evidence="4 5">CY03</strain>
    </source>
</reference>
<dbReference type="InterPro" id="IPR050807">
    <property type="entry name" value="TransReg_Diox_bact_type"/>
</dbReference>
<evidence type="ECO:0000313" key="5">
    <source>
        <dbReference type="Proteomes" id="UP000265848"/>
    </source>
</evidence>
<dbReference type="GO" id="GO:0003677">
    <property type="term" value="F:DNA binding"/>
    <property type="evidence" value="ECO:0007669"/>
    <property type="project" value="UniProtKB-KW"/>
</dbReference>
<dbReference type="Proteomes" id="UP000265848">
    <property type="component" value="Unassembled WGS sequence"/>
</dbReference>
<comment type="caution">
    <text evidence="4">The sequence shown here is derived from an EMBL/GenBank/DDBJ whole genome shotgun (WGS) entry which is preliminary data.</text>
</comment>
<proteinExistence type="predicted"/>
<feature type="compositionally biased region" description="Pro residues" evidence="2">
    <location>
        <begin position="84"/>
        <end position="93"/>
    </location>
</feature>
<dbReference type="RefSeq" id="WP_119400433.1">
    <property type="nucleotide sequence ID" value="NZ_QWJJ01000018.1"/>
</dbReference>
<keyword evidence="5" id="KW-1185">Reference proteome</keyword>
<dbReference type="Gene3D" id="1.10.260.40">
    <property type="entry name" value="lambda repressor-like DNA-binding domains"/>
    <property type="match status" value="1"/>
</dbReference>
<dbReference type="Pfam" id="PF01381">
    <property type="entry name" value="HTH_3"/>
    <property type="match status" value="1"/>
</dbReference>
<dbReference type="SMART" id="SM00530">
    <property type="entry name" value="HTH_XRE"/>
    <property type="match status" value="1"/>
</dbReference>
<dbReference type="GO" id="GO:0003700">
    <property type="term" value="F:DNA-binding transcription factor activity"/>
    <property type="evidence" value="ECO:0007669"/>
    <property type="project" value="TreeGrafter"/>
</dbReference>
<organism evidence="4 5">
    <name type="scientific">Pseudooceanicola sediminis</name>
    <dbReference type="NCBI Taxonomy" id="2211117"/>
    <lineage>
        <taxon>Bacteria</taxon>
        <taxon>Pseudomonadati</taxon>
        <taxon>Pseudomonadota</taxon>
        <taxon>Alphaproteobacteria</taxon>
        <taxon>Rhodobacterales</taxon>
        <taxon>Paracoccaceae</taxon>
        <taxon>Pseudooceanicola</taxon>
    </lineage>
</organism>
<dbReference type="PANTHER" id="PTHR46797:SF1">
    <property type="entry name" value="METHYLPHOSPHONATE SYNTHASE"/>
    <property type="match status" value="1"/>
</dbReference>
<dbReference type="CDD" id="cd00093">
    <property type="entry name" value="HTH_XRE"/>
    <property type="match status" value="1"/>
</dbReference>
<dbReference type="EMBL" id="QWJJ01000018">
    <property type="protein sequence ID" value="RII37326.1"/>
    <property type="molecule type" value="Genomic_DNA"/>
</dbReference>
<evidence type="ECO:0000256" key="2">
    <source>
        <dbReference type="SAM" id="MobiDB-lite"/>
    </source>
</evidence>
<keyword evidence="1" id="KW-0238">DNA-binding</keyword>
<protein>
    <submittedName>
        <fullName evidence="4">XRE family transcriptional regulator</fullName>
    </submittedName>
</protein>
<name>A0A399J2Z9_9RHOB</name>
<feature type="region of interest" description="Disordered" evidence="2">
    <location>
        <begin position="77"/>
        <end position="105"/>
    </location>
</feature>
<dbReference type="GO" id="GO:0005829">
    <property type="term" value="C:cytosol"/>
    <property type="evidence" value="ECO:0007669"/>
    <property type="project" value="TreeGrafter"/>
</dbReference>
<dbReference type="AlphaFoldDB" id="A0A399J2Z9"/>
<evidence type="ECO:0000313" key="4">
    <source>
        <dbReference type="EMBL" id="RII37326.1"/>
    </source>
</evidence>
<dbReference type="InterPro" id="IPR010982">
    <property type="entry name" value="Lambda_DNA-bd_dom_sf"/>
</dbReference>
<accession>A0A399J2Z9</accession>
<gene>
    <name evidence="4" type="ORF">DL237_17710</name>
</gene>
<sequence length="105" mass="11220">MARPPAHPDTPPDTALLLSEVGARLRQARIAQGMNLHQLARLTGISAPALSLIETGKRDPRLSTLGRVARALRMPLSDVMGHPQPDPDAPAQPAPGDGYDLDAYR</sequence>
<dbReference type="OrthoDB" id="9815697at2"/>
<evidence type="ECO:0000259" key="3">
    <source>
        <dbReference type="PROSITE" id="PS50943"/>
    </source>
</evidence>